<dbReference type="AlphaFoldDB" id="A0A7S9DYX6"/>
<dbReference type="Proteomes" id="UP000595095">
    <property type="component" value="Chromosome"/>
</dbReference>
<keyword evidence="3" id="KW-1185">Reference proteome</keyword>
<evidence type="ECO:0008006" key="4">
    <source>
        <dbReference type="Google" id="ProtNLM"/>
    </source>
</evidence>
<dbReference type="EMBL" id="CP064795">
    <property type="protein sequence ID" value="QPG06522.1"/>
    <property type="molecule type" value="Genomic_DNA"/>
</dbReference>
<dbReference type="KEGG" id="smaa:IT774_04945"/>
<name>A0A7S9DYX6_9ALTE</name>
<feature type="signal peptide" evidence="1">
    <location>
        <begin position="1"/>
        <end position="19"/>
    </location>
</feature>
<sequence>MKKGIFAIALSLTTLFGCATSTYSVGTDFPIEKASEIQKGKTTASELSQIFGEPYSKSVISQNEEKWLYFYSAGTAKAQSYIVTMDVKTTGNQKTLDILLKNGVVANYTITQNNNPSSMQVN</sequence>
<organism evidence="2 3">
    <name type="scientific">Salinimonas marina</name>
    <dbReference type="NCBI Taxonomy" id="2785918"/>
    <lineage>
        <taxon>Bacteria</taxon>
        <taxon>Pseudomonadati</taxon>
        <taxon>Pseudomonadota</taxon>
        <taxon>Gammaproteobacteria</taxon>
        <taxon>Alteromonadales</taxon>
        <taxon>Alteromonadaceae</taxon>
        <taxon>Alteromonas/Salinimonas group</taxon>
        <taxon>Salinimonas</taxon>
    </lineage>
</organism>
<dbReference type="RefSeq" id="WP_195811598.1">
    <property type="nucleotide sequence ID" value="NZ_CP064795.1"/>
</dbReference>
<gene>
    <name evidence="2" type="ORF">IT774_04945</name>
</gene>
<protein>
    <recommendedName>
        <fullName evidence="4">Lipoprotein SmpA/OmlA domain-containing protein</fullName>
    </recommendedName>
</protein>
<proteinExistence type="predicted"/>
<accession>A0A7S9DYX6</accession>
<evidence type="ECO:0000256" key="1">
    <source>
        <dbReference type="SAM" id="SignalP"/>
    </source>
</evidence>
<evidence type="ECO:0000313" key="2">
    <source>
        <dbReference type="EMBL" id="QPG06522.1"/>
    </source>
</evidence>
<dbReference type="PROSITE" id="PS51257">
    <property type="entry name" value="PROKAR_LIPOPROTEIN"/>
    <property type="match status" value="1"/>
</dbReference>
<reference evidence="2 3" key="1">
    <citation type="submission" date="2020-11" db="EMBL/GenBank/DDBJ databases">
        <title>Complete genome sequence for Salinimonas sp. strain G2-b.</title>
        <authorList>
            <person name="Park S.-J."/>
        </authorList>
    </citation>
    <scope>NUCLEOTIDE SEQUENCE [LARGE SCALE GENOMIC DNA]</scope>
    <source>
        <strain evidence="2 3">G2-b</strain>
    </source>
</reference>
<feature type="chain" id="PRO_5032489299" description="Lipoprotein SmpA/OmlA domain-containing protein" evidence="1">
    <location>
        <begin position="20"/>
        <end position="122"/>
    </location>
</feature>
<keyword evidence="1" id="KW-0732">Signal</keyword>
<evidence type="ECO:0000313" key="3">
    <source>
        <dbReference type="Proteomes" id="UP000595095"/>
    </source>
</evidence>